<feature type="transmembrane region" description="Helical" evidence="2">
    <location>
        <begin position="101"/>
        <end position="123"/>
    </location>
</feature>
<keyword evidence="2" id="KW-0812">Transmembrane</keyword>
<feature type="transmembrane region" description="Helical" evidence="2">
    <location>
        <begin position="160"/>
        <end position="182"/>
    </location>
</feature>
<evidence type="ECO:0000313" key="4">
    <source>
        <dbReference type="EMBL" id="KAJ7768358.1"/>
    </source>
</evidence>
<sequence length="399" mass="42961">MAEPFTVALLIIFLLSPIFLAPLVHHANRHNKLTLGFSTRFMRDLPAPVRLALEAATREVVKVAPDKDSILQNATVYSFGFALPLCLIATCLLARPSALRCVLAISTILALALDVGPCFDIPVTPPLISASEFWSFQAKHACRTFVDEPVPTWCLPDAEISGLIQIGSITGLFFAIWILGWGARRLPIVLRRVGGCCARYLTPAVDWSARRLAVALRALWYPVAGFIPSRSRVRGGEEHLGAVQEVLANARPPSPTSSTEAEADEEHAPDHPFVCPAVPPPSPATSESARASNPNTPPRARTVIGLESYRAPAYASPSPPHSPLPSRAIITAMRRFSFERAAAHRLDHALALGTGDTTLLARPDTNTATQRNKKGGRSGERARIARVGETSGSLSEAGF</sequence>
<reference evidence="4" key="1">
    <citation type="submission" date="2023-03" db="EMBL/GenBank/DDBJ databases">
        <title>Massive genome expansion in bonnet fungi (Mycena s.s.) driven by repeated elements and novel gene families across ecological guilds.</title>
        <authorList>
            <consortium name="Lawrence Berkeley National Laboratory"/>
            <person name="Harder C.B."/>
            <person name="Miyauchi S."/>
            <person name="Viragh M."/>
            <person name="Kuo A."/>
            <person name="Thoen E."/>
            <person name="Andreopoulos B."/>
            <person name="Lu D."/>
            <person name="Skrede I."/>
            <person name="Drula E."/>
            <person name="Henrissat B."/>
            <person name="Morin E."/>
            <person name="Kohler A."/>
            <person name="Barry K."/>
            <person name="LaButti K."/>
            <person name="Morin E."/>
            <person name="Salamov A."/>
            <person name="Lipzen A."/>
            <person name="Mereny Z."/>
            <person name="Hegedus B."/>
            <person name="Baldrian P."/>
            <person name="Stursova M."/>
            <person name="Weitz H."/>
            <person name="Taylor A."/>
            <person name="Grigoriev I.V."/>
            <person name="Nagy L.G."/>
            <person name="Martin F."/>
            <person name="Kauserud H."/>
        </authorList>
    </citation>
    <scope>NUCLEOTIDE SEQUENCE</scope>
    <source>
        <strain evidence="4">CBHHK182m</strain>
    </source>
</reference>
<feature type="compositionally biased region" description="Polar residues" evidence="1">
    <location>
        <begin position="390"/>
        <end position="399"/>
    </location>
</feature>
<keyword evidence="2" id="KW-1133">Transmembrane helix</keyword>
<comment type="caution">
    <text evidence="4">The sequence shown here is derived from an EMBL/GenBank/DDBJ whole genome shotgun (WGS) entry which is preliminary data.</text>
</comment>
<keyword evidence="3" id="KW-0732">Signal</keyword>
<keyword evidence="2" id="KW-0472">Membrane</keyword>
<evidence type="ECO:0000256" key="2">
    <source>
        <dbReference type="SAM" id="Phobius"/>
    </source>
</evidence>
<dbReference type="AlphaFoldDB" id="A0AAD7NMU2"/>
<gene>
    <name evidence="4" type="ORF">B0H16DRAFT_314847</name>
</gene>
<proteinExistence type="predicted"/>
<dbReference type="Proteomes" id="UP001215598">
    <property type="component" value="Unassembled WGS sequence"/>
</dbReference>
<organism evidence="4 5">
    <name type="scientific">Mycena metata</name>
    <dbReference type="NCBI Taxonomy" id="1033252"/>
    <lineage>
        <taxon>Eukaryota</taxon>
        <taxon>Fungi</taxon>
        <taxon>Dikarya</taxon>
        <taxon>Basidiomycota</taxon>
        <taxon>Agaricomycotina</taxon>
        <taxon>Agaricomycetes</taxon>
        <taxon>Agaricomycetidae</taxon>
        <taxon>Agaricales</taxon>
        <taxon>Marasmiineae</taxon>
        <taxon>Mycenaceae</taxon>
        <taxon>Mycena</taxon>
    </lineage>
</organism>
<feature type="region of interest" description="Disordered" evidence="1">
    <location>
        <begin position="246"/>
        <end position="300"/>
    </location>
</feature>
<feature type="chain" id="PRO_5041937382" evidence="3">
    <location>
        <begin position="21"/>
        <end position="399"/>
    </location>
</feature>
<name>A0AAD7NMU2_9AGAR</name>
<accession>A0AAD7NMU2</accession>
<keyword evidence="5" id="KW-1185">Reference proteome</keyword>
<evidence type="ECO:0000313" key="5">
    <source>
        <dbReference type="Proteomes" id="UP001215598"/>
    </source>
</evidence>
<dbReference type="EMBL" id="JARKIB010000020">
    <property type="protein sequence ID" value="KAJ7768358.1"/>
    <property type="molecule type" value="Genomic_DNA"/>
</dbReference>
<evidence type="ECO:0000256" key="1">
    <source>
        <dbReference type="SAM" id="MobiDB-lite"/>
    </source>
</evidence>
<evidence type="ECO:0000256" key="3">
    <source>
        <dbReference type="SAM" id="SignalP"/>
    </source>
</evidence>
<protein>
    <submittedName>
        <fullName evidence="4">Uncharacterized protein</fullName>
    </submittedName>
</protein>
<feature type="transmembrane region" description="Helical" evidence="2">
    <location>
        <begin position="74"/>
        <end position="94"/>
    </location>
</feature>
<feature type="signal peptide" evidence="3">
    <location>
        <begin position="1"/>
        <end position="20"/>
    </location>
</feature>
<feature type="region of interest" description="Disordered" evidence="1">
    <location>
        <begin position="362"/>
        <end position="399"/>
    </location>
</feature>